<dbReference type="PANTHER" id="PTHR13486">
    <property type="entry name" value="TELOMERE LENGTH AND SILENCING PROTEIN 1 TLS1 FAMILY MEMBER"/>
    <property type="match status" value="1"/>
</dbReference>
<evidence type="ECO:0008006" key="7">
    <source>
        <dbReference type="Google" id="ProtNLM"/>
    </source>
</evidence>
<reference evidence="5 6" key="1">
    <citation type="submission" date="2017-10" db="EMBL/GenBank/DDBJ databases">
        <title>Comparative genomics in systemic dimorphic fungi from Ajellomycetaceae.</title>
        <authorList>
            <person name="Munoz J.F."/>
            <person name="Mcewen J.G."/>
            <person name="Clay O.K."/>
            <person name="Cuomo C.A."/>
        </authorList>
    </citation>
    <scope>NUCLEOTIDE SEQUENCE [LARGE SCALE GENOMIC DNA]</scope>
    <source>
        <strain evidence="5 6">UAMH4076</strain>
    </source>
</reference>
<dbReference type="VEuPathDB" id="FungiDB:EMCG_05171"/>
<comment type="similarity">
    <text evidence="2">Belongs to the TLS1 family.</text>
</comment>
<gene>
    <name evidence="5" type="ORF">GX50_05591</name>
</gene>
<evidence type="ECO:0000256" key="4">
    <source>
        <dbReference type="SAM" id="MobiDB-lite"/>
    </source>
</evidence>
<dbReference type="GO" id="GO:0000398">
    <property type="term" value="P:mRNA splicing, via spliceosome"/>
    <property type="evidence" value="ECO:0007669"/>
    <property type="project" value="TreeGrafter"/>
</dbReference>
<evidence type="ECO:0000313" key="6">
    <source>
        <dbReference type="Proteomes" id="UP000226031"/>
    </source>
</evidence>
<feature type="region of interest" description="Disordered" evidence="4">
    <location>
        <begin position="276"/>
        <end position="350"/>
    </location>
</feature>
<organism evidence="5 6">
    <name type="scientific">[Emmonsia] crescens</name>
    <dbReference type="NCBI Taxonomy" id="73230"/>
    <lineage>
        <taxon>Eukaryota</taxon>
        <taxon>Fungi</taxon>
        <taxon>Dikarya</taxon>
        <taxon>Ascomycota</taxon>
        <taxon>Pezizomycotina</taxon>
        <taxon>Eurotiomycetes</taxon>
        <taxon>Eurotiomycetidae</taxon>
        <taxon>Onygenales</taxon>
        <taxon>Ajellomycetaceae</taxon>
        <taxon>Emergomyces</taxon>
    </lineage>
</organism>
<sequence length="350" mass="39006">MSTMETEEPLFRPVKRRKFLRKRPETTSDESQPPQPSPDPEASTHRSPAGQDGAVSETNPNESEEMDTGITDIFRLRKALKTRKGGVEFTAAPKPAGDEHGEPLLEVGSIAQDTENMVIRGISDRFVAHTGQKVDVDKHMMAYIESEMAKRHQQNTNNNATDNIGNPGSEATVRGPNSDLVLPQRQPASLGKLHEIDLGPDAKLRNIERTEAATRRLAGDQVPDEDEEDKDATSKKARPGVKDGKNWRARKRRNSEDIRRDKLVEEVLRESKLDVYDEPEVASQQNDDQAADDRIAEQFRRDFLDAIHSRRRGARAKTAKTTKPDVPRGPKLGGSRSARAAMREKAAAQK</sequence>
<protein>
    <recommendedName>
        <fullName evidence="7">Hepatocellular carcinoma-associated antigen 59-domain-containing protein</fullName>
    </recommendedName>
</protein>
<dbReference type="EMBL" id="PDND01000120">
    <property type="protein sequence ID" value="PGH31649.1"/>
    <property type="molecule type" value="Genomic_DNA"/>
</dbReference>
<keyword evidence="3" id="KW-0539">Nucleus</keyword>
<feature type="compositionally biased region" description="Basic and acidic residues" evidence="4">
    <location>
        <begin position="291"/>
        <end position="308"/>
    </location>
</feature>
<feature type="compositionally biased region" description="Basic residues" evidence="4">
    <location>
        <begin position="309"/>
        <end position="320"/>
    </location>
</feature>
<evidence type="ECO:0000256" key="3">
    <source>
        <dbReference type="ARBA" id="ARBA00023242"/>
    </source>
</evidence>
<feature type="compositionally biased region" description="Basic and acidic residues" evidence="4">
    <location>
        <begin position="192"/>
        <end position="218"/>
    </location>
</feature>
<keyword evidence="6" id="KW-1185">Reference proteome</keyword>
<evidence type="ECO:0000256" key="1">
    <source>
        <dbReference type="ARBA" id="ARBA00004123"/>
    </source>
</evidence>
<comment type="caution">
    <text evidence="5">The sequence shown here is derived from an EMBL/GenBank/DDBJ whole genome shotgun (WGS) entry which is preliminary data.</text>
</comment>
<feature type="compositionally biased region" description="Basic and acidic residues" evidence="4">
    <location>
        <begin position="341"/>
        <end position="350"/>
    </location>
</feature>
<dbReference type="PANTHER" id="PTHR13486:SF2">
    <property type="entry name" value="SPLICING FACTOR C9ORF78"/>
    <property type="match status" value="1"/>
</dbReference>
<feature type="compositionally biased region" description="Low complexity" evidence="4">
    <location>
        <begin position="155"/>
        <end position="166"/>
    </location>
</feature>
<dbReference type="Pfam" id="PF07052">
    <property type="entry name" value="Hep_59"/>
    <property type="match status" value="1"/>
</dbReference>
<dbReference type="AlphaFoldDB" id="A0A2B7ZEM8"/>
<evidence type="ECO:0000256" key="2">
    <source>
        <dbReference type="ARBA" id="ARBA00007643"/>
    </source>
</evidence>
<accession>A0A2B7ZEM8</accession>
<feature type="region of interest" description="Disordered" evidence="4">
    <location>
        <begin position="1"/>
        <end position="70"/>
    </location>
</feature>
<proteinExistence type="inferred from homology"/>
<dbReference type="Proteomes" id="UP000226031">
    <property type="component" value="Unassembled WGS sequence"/>
</dbReference>
<comment type="subcellular location">
    <subcellularLocation>
        <location evidence="1">Nucleus</location>
    </subcellularLocation>
</comment>
<evidence type="ECO:0000313" key="5">
    <source>
        <dbReference type="EMBL" id="PGH31649.1"/>
    </source>
</evidence>
<dbReference type="GO" id="GO:0005681">
    <property type="term" value="C:spliceosomal complex"/>
    <property type="evidence" value="ECO:0007669"/>
    <property type="project" value="TreeGrafter"/>
</dbReference>
<dbReference type="InterPro" id="IPR010756">
    <property type="entry name" value="Tls1-like"/>
</dbReference>
<name>A0A2B7ZEM8_9EURO</name>
<feature type="region of interest" description="Disordered" evidence="4">
    <location>
        <begin position="149"/>
        <end position="260"/>
    </location>
</feature>